<dbReference type="InterPro" id="IPR014721">
    <property type="entry name" value="Ribsml_uS5_D2-typ_fold_subgr"/>
</dbReference>
<reference evidence="8" key="1">
    <citation type="submission" date="2023-03" db="EMBL/GenBank/DDBJ databases">
        <authorList>
            <person name="Steffen K."/>
            <person name="Cardenas P."/>
        </authorList>
    </citation>
    <scope>NUCLEOTIDE SEQUENCE</scope>
</reference>
<keyword evidence="9" id="KW-1185">Reference proteome</keyword>
<evidence type="ECO:0000256" key="4">
    <source>
        <dbReference type="ARBA" id="ARBA00022777"/>
    </source>
</evidence>
<evidence type="ECO:0000313" key="9">
    <source>
        <dbReference type="Proteomes" id="UP001174909"/>
    </source>
</evidence>
<evidence type="ECO:0000256" key="5">
    <source>
        <dbReference type="ARBA" id="ARBA00022840"/>
    </source>
</evidence>
<keyword evidence="3" id="KW-0547">Nucleotide-binding</keyword>
<keyword evidence="2" id="KW-0808">Transferase</keyword>
<dbReference type="PROSITE" id="PS00627">
    <property type="entry name" value="GHMP_KINASES_ATP"/>
    <property type="match status" value="1"/>
</dbReference>
<dbReference type="Gene3D" id="3.30.70.890">
    <property type="entry name" value="GHMP kinase, C-terminal domain"/>
    <property type="match status" value="1"/>
</dbReference>
<dbReference type="GO" id="GO:0006012">
    <property type="term" value="P:galactose metabolic process"/>
    <property type="evidence" value="ECO:0007669"/>
    <property type="project" value="InterPro"/>
</dbReference>
<dbReference type="PANTHER" id="PTHR10457:SF7">
    <property type="entry name" value="GALACTOKINASE-RELATED"/>
    <property type="match status" value="1"/>
</dbReference>
<dbReference type="InterPro" id="IPR000705">
    <property type="entry name" value="Galactokinase"/>
</dbReference>
<proteinExistence type="inferred from homology"/>
<sequence length="240" mass="26345">MSQKESILSDRLEQEFNVRFGHQPEFIVSAPGRVNLIGEHTDYNDGYVFPVAIDKYLNIAASKRSDRQVHLHALDMDEECIFSLDTPDDAETPAWSTYLKGVAHLLQEQVLQEVGHTLKGMSAVITGDVPIGAGLSSSAALEVASSLAFLGVCGLEIDGTELAALCQRAENEFVGVNCGIMDPTISLLGKTDHALFLDCRSLEYKQVPLNLVDMLLVICNTNVKRELASSEYNKRRAECE</sequence>
<dbReference type="SUPFAM" id="SSF55060">
    <property type="entry name" value="GHMP Kinase, C-terminal domain"/>
    <property type="match status" value="1"/>
</dbReference>
<dbReference type="InterPro" id="IPR036554">
    <property type="entry name" value="GHMP_kinase_C_sf"/>
</dbReference>
<dbReference type="EMBL" id="CASHTH010002232">
    <property type="protein sequence ID" value="CAI8026750.1"/>
    <property type="molecule type" value="Genomic_DNA"/>
</dbReference>
<evidence type="ECO:0000259" key="7">
    <source>
        <dbReference type="Pfam" id="PF10509"/>
    </source>
</evidence>
<feature type="domain" description="Galactokinase N-terminal" evidence="7">
    <location>
        <begin position="14"/>
        <end position="63"/>
    </location>
</feature>
<dbReference type="Pfam" id="PF00288">
    <property type="entry name" value="GHMP_kinases_N"/>
    <property type="match status" value="1"/>
</dbReference>
<evidence type="ECO:0000256" key="2">
    <source>
        <dbReference type="ARBA" id="ARBA00022679"/>
    </source>
</evidence>
<keyword evidence="5" id="KW-0067">ATP-binding</keyword>
<feature type="domain" description="GHMP kinase N-terminal" evidence="6">
    <location>
        <begin position="98"/>
        <end position="190"/>
    </location>
</feature>
<dbReference type="PRINTS" id="PR00959">
    <property type="entry name" value="MEVGALKINASE"/>
</dbReference>
<dbReference type="PROSITE" id="PS00106">
    <property type="entry name" value="GALACTOKINASE"/>
    <property type="match status" value="1"/>
</dbReference>
<protein>
    <submittedName>
        <fullName evidence="8">Galactokinase</fullName>
    </submittedName>
</protein>
<evidence type="ECO:0000313" key="8">
    <source>
        <dbReference type="EMBL" id="CAI8026750.1"/>
    </source>
</evidence>
<dbReference type="AlphaFoldDB" id="A0AA35SAZ8"/>
<dbReference type="PANTHER" id="PTHR10457">
    <property type="entry name" value="MEVALONATE KINASE/GALACTOKINASE"/>
    <property type="match status" value="1"/>
</dbReference>
<dbReference type="PRINTS" id="PR00473">
    <property type="entry name" value="GALCTOKINASE"/>
</dbReference>
<dbReference type="GO" id="GO:0005829">
    <property type="term" value="C:cytosol"/>
    <property type="evidence" value="ECO:0007669"/>
    <property type="project" value="TreeGrafter"/>
</dbReference>
<evidence type="ECO:0000256" key="3">
    <source>
        <dbReference type="ARBA" id="ARBA00022741"/>
    </source>
</evidence>
<dbReference type="Proteomes" id="UP001174909">
    <property type="component" value="Unassembled WGS sequence"/>
</dbReference>
<gene>
    <name evidence="8" type="ORF">GBAR_LOCUS15326</name>
</gene>
<evidence type="ECO:0000259" key="6">
    <source>
        <dbReference type="Pfam" id="PF00288"/>
    </source>
</evidence>
<organism evidence="8 9">
    <name type="scientific">Geodia barretti</name>
    <name type="common">Barrett's horny sponge</name>
    <dbReference type="NCBI Taxonomy" id="519541"/>
    <lineage>
        <taxon>Eukaryota</taxon>
        <taxon>Metazoa</taxon>
        <taxon>Porifera</taxon>
        <taxon>Demospongiae</taxon>
        <taxon>Heteroscleromorpha</taxon>
        <taxon>Tetractinellida</taxon>
        <taxon>Astrophorina</taxon>
        <taxon>Geodiidae</taxon>
        <taxon>Geodia</taxon>
    </lineage>
</organism>
<dbReference type="GO" id="GO:0005524">
    <property type="term" value="F:ATP binding"/>
    <property type="evidence" value="ECO:0007669"/>
    <property type="project" value="UniProtKB-KW"/>
</dbReference>
<keyword evidence="4" id="KW-0418">Kinase</keyword>
<dbReference type="Pfam" id="PF10509">
    <property type="entry name" value="GalKase_gal_bdg"/>
    <property type="match status" value="1"/>
</dbReference>
<dbReference type="InterPro" id="IPR019741">
    <property type="entry name" value="Galactokinase_CS"/>
</dbReference>
<dbReference type="InterPro" id="IPR020568">
    <property type="entry name" value="Ribosomal_Su5_D2-typ_SF"/>
</dbReference>
<dbReference type="Gene3D" id="3.30.230.10">
    <property type="match status" value="1"/>
</dbReference>
<dbReference type="InterPro" id="IPR019539">
    <property type="entry name" value="GalKase_N"/>
</dbReference>
<dbReference type="GO" id="GO:0004335">
    <property type="term" value="F:galactokinase activity"/>
    <property type="evidence" value="ECO:0007669"/>
    <property type="project" value="InterPro"/>
</dbReference>
<dbReference type="FunFam" id="3.30.230.10:FF:000017">
    <property type="entry name" value="Galactokinase"/>
    <property type="match status" value="1"/>
</dbReference>
<dbReference type="InterPro" id="IPR006204">
    <property type="entry name" value="GHMP_kinase_N_dom"/>
</dbReference>
<accession>A0AA35SAZ8</accession>
<feature type="non-terminal residue" evidence="8">
    <location>
        <position position="1"/>
    </location>
</feature>
<evidence type="ECO:0000256" key="1">
    <source>
        <dbReference type="ARBA" id="ARBA00006566"/>
    </source>
</evidence>
<comment type="similarity">
    <text evidence="1">Belongs to the GHMP kinase family. GalK subfamily.</text>
</comment>
<dbReference type="SUPFAM" id="SSF54211">
    <property type="entry name" value="Ribosomal protein S5 domain 2-like"/>
    <property type="match status" value="1"/>
</dbReference>
<name>A0AA35SAZ8_GEOBA</name>
<comment type="caution">
    <text evidence="8">The sequence shown here is derived from an EMBL/GenBank/DDBJ whole genome shotgun (WGS) entry which is preliminary data.</text>
</comment>
<dbReference type="NCBIfam" id="TIGR00131">
    <property type="entry name" value="gal_kin"/>
    <property type="match status" value="1"/>
</dbReference>
<dbReference type="InterPro" id="IPR006203">
    <property type="entry name" value="GHMP_knse_ATP-bd_CS"/>
</dbReference>